<protein>
    <submittedName>
        <fullName evidence="2">Uncharacterized protein</fullName>
    </submittedName>
</protein>
<keyword evidence="3" id="KW-1185">Reference proteome</keyword>
<comment type="caution">
    <text evidence="2">The sequence shown here is derived from an EMBL/GenBank/DDBJ whole genome shotgun (WGS) entry which is preliminary data.</text>
</comment>
<evidence type="ECO:0000256" key="1">
    <source>
        <dbReference type="SAM" id="MobiDB-lite"/>
    </source>
</evidence>
<gene>
    <name evidence="2" type="ORF">PHLCEN_2v5751</name>
</gene>
<feature type="compositionally biased region" description="Polar residues" evidence="1">
    <location>
        <begin position="130"/>
        <end position="147"/>
    </location>
</feature>
<evidence type="ECO:0000313" key="2">
    <source>
        <dbReference type="EMBL" id="PSR83385.1"/>
    </source>
</evidence>
<sequence length="352" mass="38899">MFIGFAVRPDWNHRDQLSPARINIETVFSRHLQQNPRYQYALQLLENIVREEFAFPHVYDFPSRLNQVTDNGGYFVNTVNRRVIVNPVQLASGIAAPSPRDRYHIPLSHREIGDQLNVHRSRDIERTRANVEQQSSAPRASLTTGASPSALPVTPLDHNAHLPPSPAVEHRNSVPRRTRDIARRVRSVRSNSSIISIRTDSEDDGDRASSLPVLQDTPGWIVTPPGSPRTSLSLPSSASRSEESSAVDEQSEQAPSTPPPPSYAQYISRVAAVLGFDSAVCNWLAEHDVGPQGLLIINSALDSDPSTWIAVFMCAGLMMSEAIELRDLIVNGVIEAVELQQLSTWVTEDIVA</sequence>
<dbReference type="AlphaFoldDB" id="A0A2R6P1G4"/>
<dbReference type="EMBL" id="MLYV02000560">
    <property type="protein sequence ID" value="PSR83385.1"/>
    <property type="molecule type" value="Genomic_DNA"/>
</dbReference>
<dbReference type="Proteomes" id="UP000186601">
    <property type="component" value="Unassembled WGS sequence"/>
</dbReference>
<feature type="compositionally biased region" description="Low complexity" evidence="1">
    <location>
        <begin position="228"/>
        <end position="239"/>
    </location>
</feature>
<evidence type="ECO:0000313" key="3">
    <source>
        <dbReference type="Proteomes" id="UP000186601"/>
    </source>
</evidence>
<proteinExistence type="predicted"/>
<name>A0A2R6P1G4_9APHY</name>
<feature type="compositionally biased region" description="Basic and acidic residues" evidence="1">
    <location>
        <begin position="168"/>
        <end position="183"/>
    </location>
</feature>
<feature type="compositionally biased region" description="Low complexity" evidence="1">
    <location>
        <begin position="188"/>
        <end position="198"/>
    </location>
</feature>
<feature type="region of interest" description="Disordered" evidence="1">
    <location>
        <begin position="128"/>
        <end position="262"/>
    </location>
</feature>
<reference evidence="2 3" key="1">
    <citation type="submission" date="2018-02" db="EMBL/GenBank/DDBJ databases">
        <title>Genome sequence of the basidiomycete white-rot fungus Phlebia centrifuga.</title>
        <authorList>
            <person name="Granchi Z."/>
            <person name="Peng M."/>
            <person name="de Vries R.P."/>
            <person name="Hilden K."/>
            <person name="Makela M.R."/>
            <person name="Grigoriev I."/>
            <person name="Riley R."/>
        </authorList>
    </citation>
    <scope>NUCLEOTIDE SEQUENCE [LARGE SCALE GENOMIC DNA]</scope>
    <source>
        <strain evidence="2 3">FBCC195</strain>
    </source>
</reference>
<organism evidence="2 3">
    <name type="scientific">Hermanssonia centrifuga</name>
    <dbReference type="NCBI Taxonomy" id="98765"/>
    <lineage>
        <taxon>Eukaryota</taxon>
        <taxon>Fungi</taxon>
        <taxon>Dikarya</taxon>
        <taxon>Basidiomycota</taxon>
        <taxon>Agaricomycotina</taxon>
        <taxon>Agaricomycetes</taxon>
        <taxon>Polyporales</taxon>
        <taxon>Meruliaceae</taxon>
        <taxon>Hermanssonia</taxon>
    </lineage>
</organism>
<accession>A0A2R6P1G4</accession>